<keyword evidence="1" id="KW-0346">Stress response</keyword>
<organism evidence="3 4">
    <name type="scientific">Ensete ventricosum</name>
    <name type="common">Abyssinian banana</name>
    <name type="synonym">Musa ensete</name>
    <dbReference type="NCBI Taxonomy" id="4639"/>
    <lineage>
        <taxon>Eukaryota</taxon>
        <taxon>Viridiplantae</taxon>
        <taxon>Streptophyta</taxon>
        <taxon>Embryophyta</taxon>
        <taxon>Tracheophyta</taxon>
        <taxon>Spermatophyta</taxon>
        <taxon>Magnoliopsida</taxon>
        <taxon>Liliopsida</taxon>
        <taxon>Zingiberales</taxon>
        <taxon>Musaceae</taxon>
        <taxon>Ensete</taxon>
    </lineage>
</organism>
<reference evidence="3 4" key="1">
    <citation type="journal article" date="2014" name="Agronomy (Basel)">
        <title>A Draft Genome Sequence for Ensete ventricosum, the Drought-Tolerant Tree Against Hunger.</title>
        <authorList>
            <person name="Harrison J."/>
            <person name="Moore K.A."/>
            <person name="Paszkiewicz K."/>
            <person name="Jones T."/>
            <person name="Grant M."/>
            <person name="Ambacheew D."/>
            <person name="Muzemil S."/>
            <person name="Studholme D.J."/>
        </authorList>
    </citation>
    <scope>NUCLEOTIDE SEQUENCE [LARGE SCALE GENOMIC DNA]</scope>
</reference>
<dbReference type="InterPro" id="IPR031107">
    <property type="entry name" value="Small_HSP"/>
</dbReference>
<dbReference type="PANTHER" id="PTHR11527">
    <property type="entry name" value="HEAT-SHOCK PROTEIN 20 FAMILY MEMBER"/>
    <property type="match status" value="1"/>
</dbReference>
<dbReference type="InterPro" id="IPR008978">
    <property type="entry name" value="HSP20-like_chaperone"/>
</dbReference>
<evidence type="ECO:0000259" key="2">
    <source>
        <dbReference type="Pfam" id="PF00011"/>
    </source>
</evidence>
<dbReference type="AlphaFoldDB" id="A0A427AA69"/>
<feature type="domain" description="SHSP" evidence="2">
    <location>
        <begin position="14"/>
        <end position="71"/>
    </location>
</feature>
<proteinExistence type="predicted"/>
<accession>A0A427AA69</accession>
<dbReference type="EMBL" id="AMZH03003183">
    <property type="protein sequence ID" value="RRT73135.1"/>
    <property type="molecule type" value="Genomic_DNA"/>
</dbReference>
<evidence type="ECO:0000313" key="3">
    <source>
        <dbReference type="EMBL" id="RRT73135.1"/>
    </source>
</evidence>
<dbReference type="Gene3D" id="2.60.40.790">
    <property type="match status" value="1"/>
</dbReference>
<protein>
    <recommendedName>
        <fullName evidence="2">SHSP domain-containing protein</fullName>
    </recommendedName>
</protein>
<evidence type="ECO:0000313" key="4">
    <source>
        <dbReference type="Proteomes" id="UP000287651"/>
    </source>
</evidence>
<evidence type="ECO:0000256" key="1">
    <source>
        <dbReference type="ARBA" id="ARBA00023016"/>
    </source>
</evidence>
<dbReference type="InterPro" id="IPR002068">
    <property type="entry name" value="A-crystallin/Hsp20_dom"/>
</dbReference>
<gene>
    <name evidence="3" type="ORF">B296_00033701</name>
</gene>
<dbReference type="Pfam" id="PF00011">
    <property type="entry name" value="HSP20"/>
    <property type="match status" value="1"/>
</dbReference>
<dbReference type="SUPFAM" id="SSF49764">
    <property type="entry name" value="HSP20-like chaperones"/>
    <property type="match status" value="1"/>
</dbReference>
<name>A0A427AA69_ENSVE</name>
<sequence>MPSVFSHRVGFCQHLFKAHLPGVKKEGVEEGERVLQISGERRKEEEKRDKWHLVERRGGKFLRRFPLPGECCEGGPGEGLHGQRRTQ</sequence>
<comment type="caution">
    <text evidence="3">The sequence shown here is derived from an EMBL/GenBank/DDBJ whole genome shotgun (WGS) entry which is preliminary data.</text>
</comment>
<dbReference type="Proteomes" id="UP000287651">
    <property type="component" value="Unassembled WGS sequence"/>
</dbReference>